<evidence type="ECO:0000256" key="2">
    <source>
        <dbReference type="SAM" id="Coils"/>
    </source>
</evidence>
<dbReference type="AlphaFoldDB" id="A0A6L2N8D1"/>
<gene>
    <name evidence="5" type="ORF">Tci_052762</name>
</gene>
<feature type="compositionally biased region" description="Basic and acidic residues" evidence="3">
    <location>
        <begin position="19"/>
        <end position="37"/>
    </location>
</feature>
<keyword evidence="1" id="KW-0863">Zinc-finger</keyword>
<dbReference type="Gene3D" id="4.10.60.10">
    <property type="entry name" value="Zinc finger, CCHC-type"/>
    <property type="match status" value="1"/>
</dbReference>
<sequence>MGTVREPLAEGTEGAPHLGPERPRVYSDLSFKEKDRGQWTNPRGGGAAGYGGVQKRVGNANPGQARQVKCYNCNGIGHIARNCTQPKRGQDNAIDEDVDEQPVQDLALNVDNMFQADDYDAFDSDVDESPMAQTMFMANLSFADHVYDKAGPSYDLDILSEYVKDNAVPGVHSNVSFVPNDAYMMIYNYMYEPHTQSVSKTSQNTVVENSLTTKLATYKEQVKLYERQARFELTEREQKINEQLRIFITDRNFKEETLKKELHSVKLQLASTINHNKLMVEEVTSLKKDFKQKENKYLEDFLHMKSLKEKVAIGYKNPLCLTHEKQVQPAIYNGHEIIKDNHVPAIVHNTEDTLEIAENTRRKMNDKMKDLECVTHKVKIVPHAYSKENFLATFTPQKQFTAEQIFWSQDLIKMKTKALKE</sequence>
<dbReference type="SUPFAM" id="SSF57756">
    <property type="entry name" value="Retrovirus zinc finger-like domains"/>
    <property type="match status" value="1"/>
</dbReference>
<reference evidence="5" key="1">
    <citation type="journal article" date="2019" name="Sci. Rep.">
        <title>Draft genome of Tanacetum cinerariifolium, the natural source of mosquito coil.</title>
        <authorList>
            <person name="Yamashiro T."/>
            <person name="Shiraishi A."/>
            <person name="Satake H."/>
            <person name="Nakayama K."/>
        </authorList>
    </citation>
    <scope>NUCLEOTIDE SEQUENCE</scope>
</reference>
<proteinExistence type="predicted"/>
<name>A0A6L2N8D1_TANCI</name>
<feature type="domain" description="CCHC-type" evidence="4">
    <location>
        <begin position="69"/>
        <end position="85"/>
    </location>
</feature>
<comment type="caution">
    <text evidence="5">The sequence shown here is derived from an EMBL/GenBank/DDBJ whole genome shotgun (WGS) entry which is preliminary data.</text>
</comment>
<evidence type="ECO:0000259" key="4">
    <source>
        <dbReference type="PROSITE" id="PS50158"/>
    </source>
</evidence>
<dbReference type="InterPro" id="IPR036875">
    <property type="entry name" value="Znf_CCHC_sf"/>
</dbReference>
<feature type="coiled-coil region" evidence="2">
    <location>
        <begin position="347"/>
        <end position="374"/>
    </location>
</feature>
<protein>
    <recommendedName>
        <fullName evidence="4">CCHC-type domain-containing protein</fullName>
    </recommendedName>
</protein>
<evidence type="ECO:0000256" key="3">
    <source>
        <dbReference type="SAM" id="MobiDB-lite"/>
    </source>
</evidence>
<keyword evidence="1" id="KW-0479">Metal-binding</keyword>
<dbReference type="SMART" id="SM00343">
    <property type="entry name" value="ZnF_C2HC"/>
    <property type="match status" value="1"/>
</dbReference>
<dbReference type="InterPro" id="IPR001878">
    <property type="entry name" value="Znf_CCHC"/>
</dbReference>
<feature type="compositionally biased region" description="Gly residues" evidence="3">
    <location>
        <begin position="43"/>
        <end position="52"/>
    </location>
</feature>
<evidence type="ECO:0000256" key="1">
    <source>
        <dbReference type="PROSITE-ProRule" id="PRU00047"/>
    </source>
</evidence>
<dbReference type="GO" id="GO:0008270">
    <property type="term" value="F:zinc ion binding"/>
    <property type="evidence" value="ECO:0007669"/>
    <property type="project" value="UniProtKB-KW"/>
</dbReference>
<feature type="region of interest" description="Disordered" evidence="3">
    <location>
        <begin position="1"/>
        <end position="53"/>
    </location>
</feature>
<evidence type="ECO:0000313" key="5">
    <source>
        <dbReference type="EMBL" id="GEU80784.1"/>
    </source>
</evidence>
<accession>A0A6L2N8D1</accession>
<keyword evidence="1" id="KW-0862">Zinc</keyword>
<keyword evidence="2" id="KW-0175">Coiled coil</keyword>
<organism evidence="5">
    <name type="scientific">Tanacetum cinerariifolium</name>
    <name type="common">Dalmatian daisy</name>
    <name type="synonym">Chrysanthemum cinerariifolium</name>
    <dbReference type="NCBI Taxonomy" id="118510"/>
    <lineage>
        <taxon>Eukaryota</taxon>
        <taxon>Viridiplantae</taxon>
        <taxon>Streptophyta</taxon>
        <taxon>Embryophyta</taxon>
        <taxon>Tracheophyta</taxon>
        <taxon>Spermatophyta</taxon>
        <taxon>Magnoliopsida</taxon>
        <taxon>eudicotyledons</taxon>
        <taxon>Gunneridae</taxon>
        <taxon>Pentapetalae</taxon>
        <taxon>asterids</taxon>
        <taxon>campanulids</taxon>
        <taxon>Asterales</taxon>
        <taxon>Asteraceae</taxon>
        <taxon>Asteroideae</taxon>
        <taxon>Anthemideae</taxon>
        <taxon>Anthemidinae</taxon>
        <taxon>Tanacetum</taxon>
    </lineage>
</organism>
<dbReference type="EMBL" id="BKCJ010008144">
    <property type="protein sequence ID" value="GEU80784.1"/>
    <property type="molecule type" value="Genomic_DNA"/>
</dbReference>
<dbReference type="Pfam" id="PF00098">
    <property type="entry name" value="zf-CCHC"/>
    <property type="match status" value="1"/>
</dbReference>
<dbReference type="GO" id="GO:0003676">
    <property type="term" value="F:nucleic acid binding"/>
    <property type="evidence" value="ECO:0007669"/>
    <property type="project" value="InterPro"/>
</dbReference>
<dbReference type="PROSITE" id="PS50158">
    <property type="entry name" value="ZF_CCHC"/>
    <property type="match status" value="1"/>
</dbReference>